<dbReference type="InterPro" id="IPR013783">
    <property type="entry name" value="Ig-like_fold"/>
</dbReference>
<evidence type="ECO:0000256" key="1">
    <source>
        <dbReference type="SAM" id="MobiDB-lite"/>
    </source>
</evidence>
<evidence type="ECO:0000259" key="2">
    <source>
        <dbReference type="Pfam" id="PF16640"/>
    </source>
</evidence>
<accession>A0ABQ3TZY7</accession>
<comment type="caution">
    <text evidence="3">The sequence shown here is derived from an EMBL/GenBank/DDBJ whole genome shotgun (WGS) entry which is preliminary data.</text>
</comment>
<dbReference type="InterPro" id="IPR032109">
    <property type="entry name" value="Big_3_5"/>
</dbReference>
<dbReference type="Gene3D" id="2.60.40.10">
    <property type="entry name" value="Immunoglobulins"/>
    <property type="match status" value="2"/>
</dbReference>
<protein>
    <recommendedName>
        <fullName evidence="2">Bacterial Ig-like domain-containing protein</fullName>
    </recommendedName>
</protein>
<feature type="domain" description="Bacterial Ig-like" evidence="2">
    <location>
        <begin position="46"/>
        <end position="130"/>
    </location>
</feature>
<sequence length="234" mass="22383">MCAPPSLRRTAAGPVPGRVAGEAHHPTPLGGPNMATPTTTPTITLVTVTPNPATAGQSVTLTATVIPLGTGTPTGTVTFVVTGGPTLTGTLSGGTTSVTVPAGLSVGSYAVLANYSGDTAFSPSTGASVIIVTPSATTTSVSSAPDPSTLGQSVTFTAVVTPVAPGTGVPTGTVTFVIGGSGGGVFVQPLTSGTATLSLSTLAVGTQPVAAVYSGDTSFLPSSGTDTQTVNPAS</sequence>
<feature type="domain" description="Bacterial Ig-like" evidence="2">
    <location>
        <begin position="142"/>
        <end position="231"/>
    </location>
</feature>
<keyword evidence="4" id="KW-1185">Reference proteome</keyword>
<gene>
    <name evidence="3" type="ORF">TPA0910_33720</name>
</gene>
<proteinExistence type="predicted"/>
<organism evidence="3 4">
    <name type="scientific">Streptomyces hygroscopicus</name>
    <dbReference type="NCBI Taxonomy" id="1912"/>
    <lineage>
        <taxon>Bacteria</taxon>
        <taxon>Bacillati</taxon>
        <taxon>Actinomycetota</taxon>
        <taxon>Actinomycetes</taxon>
        <taxon>Kitasatosporales</taxon>
        <taxon>Streptomycetaceae</taxon>
        <taxon>Streptomyces</taxon>
        <taxon>Streptomyces violaceusniger group</taxon>
    </lineage>
</organism>
<dbReference type="Pfam" id="PF16640">
    <property type="entry name" value="Big_3_5"/>
    <property type="match status" value="2"/>
</dbReference>
<dbReference type="Proteomes" id="UP001054854">
    <property type="component" value="Unassembled WGS sequence"/>
</dbReference>
<dbReference type="EMBL" id="BNEK01000003">
    <property type="protein sequence ID" value="GHJ28939.1"/>
    <property type="molecule type" value="Genomic_DNA"/>
</dbReference>
<feature type="region of interest" description="Disordered" evidence="1">
    <location>
        <begin position="1"/>
        <end position="39"/>
    </location>
</feature>
<name>A0ABQ3TZY7_STRHY</name>
<evidence type="ECO:0000313" key="4">
    <source>
        <dbReference type="Proteomes" id="UP001054854"/>
    </source>
</evidence>
<reference evidence="3" key="1">
    <citation type="submission" date="2024-05" db="EMBL/GenBank/DDBJ databases">
        <title>Whole genome shotgun sequence of Streptomyces hygroscopicus NBRC 113678.</title>
        <authorList>
            <person name="Komaki H."/>
            <person name="Tamura T."/>
        </authorList>
    </citation>
    <scope>NUCLEOTIDE SEQUENCE</scope>
    <source>
        <strain evidence="3">N11-34</strain>
    </source>
</reference>
<evidence type="ECO:0000313" key="3">
    <source>
        <dbReference type="EMBL" id="GHJ28939.1"/>
    </source>
</evidence>